<keyword evidence="6 8" id="KW-0863">Zinc-finger</keyword>
<sequence length="2852" mass="320502">MQAVWLAWQLAQVWSLPQPLRHFAVEGGVEGLHPPNIRHFRHREDHSFEDGSEFSLHWDVDTDPDSLLELDLEHPRVKILQCSRNNLVVQVPKDVLARIKQVEHVTASHALHGCPHLQHEHLYHRVLGIQKVAETNSTSAIVEFQTKELETAQEVFRSCRFYIHILPSGIKSGAPRPSSLRGERRLQKDFLDFLKDGVNSIGEVRGGDLNMKTGFEPDEANDQQGNTFFNLNNPQEKDNFAWNWNTEVNSSKNPQYKYTFPGGTTWVRLFKPYFNASLGFTMNLSSHMPDITQAPHVMVDVIVRSFADMDLDIGAASDFDKDRSSSIMRNVLDTVPIPFFSKLKADTEMFMRPFTFHLGGTPITVTPGMSVNMKIFHIGQMKGTIRVGLKTIVNCTGSMHFDTTFGEQHNFSTEMLNVSFTSPTWLLFTRRFQLGVELAPNFWLKGGMGIMRDMEMGFGLRPYFNVSVHEEQFGSLTNELAIYPYRVMGLPYGRRFAVKISEGTPCSPRGAEKIVEGLHCHCVSAVVAELRSTSRAMAQNAEDGDDGNWQEPMAGATSVTSNAAGGTQQASTSIGPGEAGNGSQFRDKDPPPGYDGSQPELTFRQYEKSVRLWQFETDVPLRKQGAKLLRALSGSARLAVDDMEFEDIATEEGIKNILGRLREYYMPHLEVSLPRAFESAVYGQQRQPKETFADYVHRMERSFALLAKEGVDLPKGATGYIMYRQAALTESQDQRIRTWCGGRYDRDAIVKALRRMDKVVKEKGSRSSNYVMDSEQVSENAQGGFPEEIYVESDDEFIYIAEGDLDGIYEEKDMLEALASYKEVRQALKEQKTSRGFFPGRGFGIGKGTSKGKGKTRIHKEQLKLRTRCWKCGQIGHISAECTNKVVIKEGTNPASSAGSSGKSSFFVSMADETAVESCHSGENTSAFWLRNFVDRRAQTRRELACEHEGAYKSAEFGGSSTSSTNFHGIVTRSFEGVVDTAAEGGLIGSMALRRLESELHELGLCCQWTPKTSSAKGVGGQANVIGVILIPIGIGNINGVLEATVVEGDVPLLLPIRLLKALGAVINIPEGHIVFEKHAVKVPMTELNSGHMVIRITDFANGRFETPVELQADYDFRHDQSEDLNHVVMLAQQRLSGGTMSPRSSTQSTNSLLRHGSDHGAIKNWRIMLDKLCTIMVMVALQDAIGDWCPQSLAPGLSHSPETSPEDIFAELIVGAKPLAPVKTKEAPPVSSSACVHPKAKLRGGGNGKASWIWCRDCNSRWESPYRALELRKDLKAENLDKKRGSLGQSAASVAIPEEMEVEMATGEVPNGYGPVQQNVEYQIWEAQESMRAQMEEQMMNLMAEMRQQQTATAQQEERQRHQLQTHLNEMREKTLRQEAMITALQNQNAESALRSSGPMTPEECETASLAGSSTVRAAVRAVNQMPAPMCKCGAPAERLVVKKEGPRRGRSFWKCTQRLCDFFQWDQEEVQKLMMAASKAAPSAPGSRSQIGSWQPVTPAPDVVDLTSESDIRVKLGLNNRTLLQQCFDDGKETQFNRRTVAEVFSPPRVAEAAQRHGLQQGKSYDLVTGWDLSDPIQVKAMWRQLAVDKPLLIVLSPPCTAFSPLQEWNFPRMSLRNAVRLIVGGIEHLELSASIARWQHQQGRFFVFEHPDLAKSWKEDCIEQLAMLDGIYRITCDMCQYNLRADGQELNKKPTGLLLNSEEMAKHLQRRCRGGHSHKALLHGLAKKAQKYTPEFCRAIIQGLKRQIMRDGGVHRPEEIWAVDESWNLEEVETFEDPPSDEEEVCQVEGGEQEGSSQITEEEQRMVAKLHRNVGHPQRAEFIRFMRAARVRPEVVRWASKEFKCDVCESKSNPKPARPAAIPRSYQPNKVIGVDITFIPQVGGGGVIPILNILDWGTNYQMMEKLESKHPQEVWEVLRNVWFRIFGAPEVIVTDQGKEFSQAFQVEAAKVGILVHQTAARAPWQQGRTERHGAHFKDILEKARSEEVITSEQELVSLMREVEQAKNRYSNRSGFAPVQRQIGQWPRVPNSLLADDHLDVTLVDGMMVDDLERLHQMRRVAQKAFVEVNARTSMRKALHGRSRTWQNYEAGDLVYVYRVPRARKTKSGAKEMYELATNKATWVGPGTVIVPDGANLWIAMMGELWKVAREQCRKATSDEKQGVEMVMQECHDLIQEFKKSSKRSGYKDITEEAFPPMEVEELDGEEYTPGTPIQTPREEGDESDIDEPEGELSRPSTEQGGGTTSQSSSSWSSKPSTPSGGGIGGGVGRDLPHTDNEEHGEAVAGAPQQNIAQPPSAVVAPAIPVAHQLTGPNFERAVDASRMQANRLDGHAHAPSARPLRWVRDRSEQAPYLVFEPEHYLITEAEDPEEWEEEQQRRRFSMLLGEESNHKTSDCWKYQADQRRLTRCHRTRRKGLYHPVGAKDLPVPLWALKSDRQTEKKRSTESFAVTKDDWRRNPEKDAKARNGWWTGETHFILEESFDLQVWLAAKKGQDEVDLNKEPEEELEGWRQADAAEWSKIAASGAVRVLSLAESRDVRKQLQEQNKLDRILPTKVVRRRKPAEQPGDPASKKSRLCIRGDLDPDILDLERFSPTITTVNFNVLMKSLIADLEKLGYHQSKLDPCIWKIHDPVGRARAVCGSLNWLAKEGRPDEFLKESLAIVDAKSLYDYLAKETVGGQDRRTAIEIQIIRDDLHHLDGQVRWVDHPAMIADGLTKVRGNNEPLYRLLRDGSFKIQAEESQMALRESARQNGQRSDQIRRRRYAMQSERCWGQVQGNVRSLWQLVVGRNHPCICMPVRAIQMSTGVVEFQNKVEIFEFTPMTEQQLLSEQIQVDILEDGQEPAKATGTV</sequence>
<evidence type="ECO:0000313" key="15">
    <source>
        <dbReference type="EMBL" id="CAI4002697.1"/>
    </source>
</evidence>
<accession>A0A9P1GA17</accession>
<feature type="signal peptide" evidence="11">
    <location>
        <begin position="1"/>
        <end position="15"/>
    </location>
</feature>
<reference evidence="15" key="1">
    <citation type="submission" date="2022-10" db="EMBL/GenBank/DDBJ databases">
        <authorList>
            <person name="Chen Y."/>
            <person name="Dougan E. K."/>
            <person name="Chan C."/>
            <person name="Rhodes N."/>
            <person name="Thang M."/>
        </authorList>
    </citation>
    <scope>NUCLEOTIDE SEQUENCE</scope>
</reference>
<dbReference type="InterPro" id="IPR036397">
    <property type="entry name" value="RNaseH_sf"/>
</dbReference>
<comment type="caution">
    <text evidence="15">The sequence shown here is derived from an EMBL/GenBank/DDBJ whole genome shotgun (WGS) entry which is preliminary data.</text>
</comment>
<dbReference type="PANTHER" id="PTHR37984">
    <property type="entry name" value="PROTEIN CBG26694"/>
    <property type="match status" value="1"/>
</dbReference>
<name>A0A9P1GA17_9DINO</name>
<dbReference type="PROSITE" id="PS50994">
    <property type="entry name" value="INTEGRASE"/>
    <property type="match status" value="1"/>
</dbReference>
<dbReference type="InterPro" id="IPR001584">
    <property type="entry name" value="Integrase_cat-core"/>
</dbReference>
<organism evidence="15">
    <name type="scientific">Cladocopium goreaui</name>
    <dbReference type="NCBI Taxonomy" id="2562237"/>
    <lineage>
        <taxon>Eukaryota</taxon>
        <taxon>Sar</taxon>
        <taxon>Alveolata</taxon>
        <taxon>Dinophyceae</taxon>
        <taxon>Suessiales</taxon>
        <taxon>Symbiodiniaceae</taxon>
        <taxon>Cladocopium</taxon>
    </lineage>
</organism>
<dbReference type="Pfam" id="PF00098">
    <property type="entry name" value="zf-CCHC"/>
    <property type="match status" value="1"/>
</dbReference>
<dbReference type="Pfam" id="PF06839">
    <property type="entry name" value="Zn_ribbon_GRF"/>
    <property type="match status" value="1"/>
</dbReference>
<feature type="compositionally biased region" description="Low complexity" evidence="10">
    <location>
        <begin position="2247"/>
        <end position="2261"/>
    </location>
</feature>
<evidence type="ECO:0000259" key="13">
    <source>
        <dbReference type="PROSITE" id="PS50994"/>
    </source>
</evidence>
<feature type="compositionally biased region" description="Acidic residues" evidence="10">
    <location>
        <begin position="2222"/>
        <end position="2233"/>
    </location>
</feature>
<feature type="coiled-coil region" evidence="9">
    <location>
        <begin position="1333"/>
        <end position="1389"/>
    </location>
</feature>
<evidence type="ECO:0000256" key="6">
    <source>
        <dbReference type="ARBA" id="ARBA00022771"/>
    </source>
</evidence>
<dbReference type="Gene3D" id="2.40.70.10">
    <property type="entry name" value="Acid Proteases"/>
    <property type="match status" value="1"/>
</dbReference>
<dbReference type="InterPro" id="IPR010666">
    <property type="entry name" value="Znf_GRF"/>
</dbReference>
<evidence type="ECO:0000256" key="1">
    <source>
        <dbReference type="ARBA" id="ARBA00022679"/>
    </source>
</evidence>
<dbReference type="GO" id="GO:0016779">
    <property type="term" value="F:nucleotidyltransferase activity"/>
    <property type="evidence" value="ECO:0007669"/>
    <property type="project" value="UniProtKB-KW"/>
</dbReference>
<keyword evidence="1" id="KW-0808">Transferase</keyword>
<feature type="compositionally biased region" description="Basic and acidic residues" evidence="10">
    <location>
        <begin position="2273"/>
        <end position="2284"/>
    </location>
</feature>
<dbReference type="InterPro" id="IPR012337">
    <property type="entry name" value="RNaseH-like_sf"/>
</dbReference>
<keyword evidence="11" id="KW-0732">Signal</keyword>
<dbReference type="PROSITE" id="PS50158">
    <property type="entry name" value="ZF_CCHC"/>
    <property type="match status" value="1"/>
</dbReference>
<dbReference type="OrthoDB" id="445340at2759"/>
<evidence type="ECO:0000256" key="8">
    <source>
        <dbReference type="PROSITE-ProRule" id="PRU00047"/>
    </source>
</evidence>
<evidence type="ECO:0000313" key="17">
    <source>
        <dbReference type="Proteomes" id="UP001152797"/>
    </source>
</evidence>
<evidence type="ECO:0000256" key="9">
    <source>
        <dbReference type="SAM" id="Coils"/>
    </source>
</evidence>
<evidence type="ECO:0000256" key="2">
    <source>
        <dbReference type="ARBA" id="ARBA00022695"/>
    </source>
</evidence>
<feature type="domain" description="Integrase catalytic" evidence="13">
    <location>
        <begin position="1867"/>
        <end position="2028"/>
    </location>
</feature>
<dbReference type="Proteomes" id="UP001152797">
    <property type="component" value="Unassembled WGS sequence"/>
</dbReference>
<dbReference type="SMART" id="SM00343">
    <property type="entry name" value="ZnF_C2HC"/>
    <property type="match status" value="1"/>
</dbReference>
<dbReference type="Gene3D" id="3.30.420.10">
    <property type="entry name" value="Ribonuclease H-like superfamily/Ribonuclease H"/>
    <property type="match status" value="1"/>
</dbReference>
<dbReference type="GO" id="GO:0008270">
    <property type="term" value="F:zinc ion binding"/>
    <property type="evidence" value="ECO:0007669"/>
    <property type="project" value="UniProtKB-KW"/>
</dbReference>
<evidence type="ECO:0000256" key="5">
    <source>
        <dbReference type="ARBA" id="ARBA00022759"/>
    </source>
</evidence>
<feature type="chain" id="PRO_5043272585" evidence="11">
    <location>
        <begin position="16"/>
        <end position="2852"/>
    </location>
</feature>
<dbReference type="InterPro" id="IPR001878">
    <property type="entry name" value="Znf_CCHC"/>
</dbReference>
<feature type="region of interest" description="Disordered" evidence="10">
    <location>
        <begin position="2184"/>
        <end position="2286"/>
    </location>
</feature>
<feature type="region of interest" description="Disordered" evidence="10">
    <location>
        <begin position="537"/>
        <end position="599"/>
    </location>
</feature>
<reference evidence="16" key="2">
    <citation type="submission" date="2024-04" db="EMBL/GenBank/DDBJ databases">
        <authorList>
            <person name="Chen Y."/>
            <person name="Shah S."/>
            <person name="Dougan E. K."/>
            <person name="Thang M."/>
            <person name="Chan C."/>
        </authorList>
    </citation>
    <scope>NUCLEOTIDE SEQUENCE [LARGE SCALE GENOMIC DNA]</scope>
</reference>
<dbReference type="GO" id="GO:0015074">
    <property type="term" value="P:DNA integration"/>
    <property type="evidence" value="ECO:0007669"/>
    <property type="project" value="InterPro"/>
</dbReference>
<keyword evidence="4" id="KW-0479">Metal-binding</keyword>
<keyword evidence="9" id="KW-0175">Coiled coil</keyword>
<keyword evidence="17" id="KW-1185">Reference proteome</keyword>
<dbReference type="InterPro" id="IPR050951">
    <property type="entry name" value="Retrovirus_Pol_polyprotein"/>
</dbReference>
<gene>
    <name evidence="15" type="ORF">C1SCF055_LOCUS28634</name>
</gene>
<proteinExistence type="predicted"/>
<feature type="compositionally biased region" description="Gly residues" evidence="10">
    <location>
        <begin position="2262"/>
        <end position="2271"/>
    </location>
</feature>
<evidence type="ECO:0000259" key="14">
    <source>
        <dbReference type="PROSITE" id="PS51999"/>
    </source>
</evidence>
<dbReference type="GO" id="GO:0004519">
    <property type="term" value="F:endonuclease activity"/>
    <property type="evidence" value="ECO:0007669"/>
    <property type="project" value="UniProtKB-KW"/>
</dbReference>
<dbReference type="SUPFAM" id="SSF53098">
    <property type="entry name" value="Ribonuclease H-like"/>
    <property type="match status" value="1"/>
</dbReference>
<dbReference type="InterPro" id="IPR021109">
    <property type="entry name" value="Peptidase_aspartic_dom_sf"/>
</dbReference>
<dbReference type="Pfam" id="PF00665">
    <property type="entry name" value="rve"/>
    <property type="match status" value="1"/>
</dbReference>
<feature type="compositionally biased region" description="Basic and acidic residues" evidence="10">
    <location>
        <begin position="2184"/>
        <end position="2193"/>
    </location>
</feature>
<evidence type="ECO:0000256" key="10">
    <source>
        <dbReference type="SAM" id="MobiDB-lite"/>
    </source>
</evidence>
<dbReference type="PROSITE" id="PS51999">
    <property type="entry name" value="ZF_GRF"/>
    <property type="match status" value="1"/>
</dbReference>
<keyword evidence="5" id="KW-0378">Hydrolase</keyword>
<protein>
    <submittedName>
        <fullName evidence="15">Uncharacterized protein</fullName>
    </submittedName>
</protein>
<evidence type="ECO:0000256" key="7">
    <source>
        <dbReference type="ARBA" id="ARBA00022833"/>
    </source>
</evidence>
<dbReference type="EMBL" id="CAMXCT010003142">
    <property type="protein sequence ID" value="CAI4002697.1"/>
    <property type="molecule type" value="Genomic_DNA"/>
</dbReference>
<feature type="compositionally biased region" description="Polar residues" evidence="10">
    <location>
        <begin position="557"/>
        <end position="574"/>
    </location>
</feature>
<dbReference type="GO" id="GO:0003676">
    <property type="term" value="F:nucleic acid binding"/>
    <property type="evidence" value="ECO:0007669"/>
    <property type="project" value="InterPro"/>
</dbReference>
<dbReference type="EMBL" id="CAMXCT020003142">
    <property type="protein sequence ID" value="CAL1156072.1"/>
    <property type="molecule type" value="Genomic_DNA"/>
</dbReference>
<evidence type="ECO:0000313" key="16">
    <source>
        <dbReference type="EMBL" id="CAL1156072.1"/>
    </source>
</evidence>
<feature type="domain" description="CCHC-type" evidence="12">
    <location>
        <begin position="868"/>
        <end position="884"/>
    </location>
</feature>
<feature type="domain" description="GRF-type" evidence="14">
    <location>
        <begin position="1432"/>
        <end position="1471"/>
    </location>
</feature>
<keyword evidence="7" id="KW-0862">Zinc</keyword>
<keyword evidence="2" id="KW-0548">Nucleotidyltransferase</keyword>
<feature type="non-terminal residue" evidence="15">
    <location>
        <position position="1"/>
    </location>
</feature>
<evidence type="ECO:0000256" key="3">
    <source>
        <dbReference type="ARBA" id="ARBA00022722"/>
    </source>
</evidence>
<evidence type="ECO:0000256" key="4">
    <source>
        <dbReference type="ARBA" id="ARBA00022723"/>
    </source>
</evidence>
<evidence type="ECO:0000259" key="12">
    <source>
        <dbReference type="PROSITE" id="PS50158"/>
    </source>
</evidence>
<dbReference type="PANTHER" id="PTHR37984:SF5">
    <property type="entry name" value="PROTEIN NYNRIN-LIKE"/>
    <property type="match status" value="1"/>
</dbReference>
<evidence type="ECO:0000256" key="11">
    <source>
        <dbReference type="SAM" id="SignalP"/>
    </source>
</evidence>
<dbReference type="EMBL" id="CAMXCT030003142">
    <property type="protein sequence ID" value="CAL4790009.1"/>
    <property type="molecule type" value="Genomic_DNA"/>
</dbReference>
<keyword evidence="3" id="KW-0540">Nuclease</keyword>
<keyword evidence="5" id="KW-0255">Endonuclease</keyword>